<dbReference type="Pfam" id="PF19040">
    <property type="entry name" value="SGNH"/>
    <property type="match status" value="1"/>
</dbReference>
<dbReference type="OrthoDB" id="5864571at2759"/>
<dbReference type="Proteomes" id="UP000008281">
    <property type="component" value="Unassembled WGS sequence"/>
</dbReference>
<dbReference type="EMBL" id="DS269570">
    <property type="protein sequence ID" value="EFO85375.1"/>
    <property type="molecule type" value="Genomic_DNA"/>
</dbReference>
<dbReference type="PANTHER" id="PTHR23028:SF65">
    <property type="entry name" value="ACYLTRANSFERASE"/>
    <property type="match status" value="1"/>
</dbReference>
<dbReference type="PANTHER" id="PTHR23028">
    <property type="entry name" value="ACETYLTRANSFERASE"/>
    <property type="match status" value="1"/>
</dbReference>
<feature type="non-terminal residue" evidence="3">
    <location>
        <position position="1"/>
    </location>
</feature>
<dbReference type="GO" id="GO:0000271">
    <property type="term" value="P:polysaccharide biosynthetic process"/>
    <property type="evidence" value="ECO:0007669"/>
    <property type="project" value="TreeGrafter"/>
</dbReference>
<dbReference type="AlphaFoldDB" id="E3NQQ6"/>
<keyword evidence="1" id="KW-1133">Transmembrane helix</keyword>
<evidence type="ECO:0000313" key="3">
    <source>
        <dbReference type="EMBL" id="EFO85375.1"/>
    </source>
</evidence>
<keyword evidence="4" id="KW-1185">Reference proteome</keyword>
<reference evidence="3" key="1">
    <citation type="submission" date="2007-07" db="EMBL/GenBank/DDBJ databases">
        <title>PCAP assembly of the Caenorhabditis remanei genome.</title>
        <authorList>
            <consortium name="The Caenorhabditis remanei Sequencing Consortium"/>
            <person name="Wilson R.K."/>
        </authorList>
    </citation>
    <scope>NUCLEOTIDE SEQUENCE [LARGE SCALE GENOMIC DNA]</scope>
    <source>
        <strain evidence="3">PB4641</strain>
    </source>
</reference>
<feature type="transmembrane region" description="Helical" evidence="1">
    <location>
        <begin position="50"/>
        <end position="72"/>
    </location>
</feature>
<evidence type="ECO:0000313" key="4">
    <source>
        <dbReference type="Proteomes" id="UP000008281"/>
    </source>
</evidence>
<proteinExistence type="predicted"/>
<dbReference type="InterPro" id="IPR043968">
    <property type="entry name" value="SGNH"/>
</dbReference>
<organism evidence="4">
    <name type="scientific">Caenorhabditis remanei</name>
    <name type="common">Caenorhabditis vulgaris</name>
    <dbReference type="NCBI Taxonomy" id="31234"/>
    <lineage>
        <taxon>Eukaryota</taxon>
        <taxon>Metazoa</taxon>
        <taxon>Ecdysozoa</taxon>
        <taxon>Nematoda</taxon>
        <taxon>Chromadorea</taxon>
        <taxon>Rhabditida</taxon>
        <taxon>Rhabditina</taxon>
        <taxon>Rhabditomorpha</taxon>
        <taxon>Rhabditoidea</taxon>
        <taxon>Rhabditidae</taxon>
        <taxon>Peloderinae</taxon>
        <taxon>Caenorhabditis</taxon>
    </lineage>
</organism>
<feature type="transmembrane region" description="Helical" evidence="1">
    <location>
        <begin position="110"/>
        <end position="128"/>
    </location>
</feature>
<keyword evidence="1" id="KW-0472">Membrane</keyword>
<dbReference type="HOGENOM" id="CLU_057812_0_0_1"/>
<dbReference type="GO" id="GO:0016020">
    <property type="term" value="C:membrane"/>
    <property type="evidence" value="ECO:0007669"/>
    <property type="project" value="TreeGrafter"/>
</dbReference>
<sequence length="400" mass="46550">DGLIISLSIFALCLLPHQFTVLALRPAVTLATVYIINCESHDNLILSSKLLGYIGNISYVVYLVHWPVIAIFPPLSTQNYIFLIIIIFVSSITIHHIFEQKYLKLDWKALVPFVFILVLGNVFLQNCIREHSFWNATYPTDVQRIVSMNKAQLPNFWASDPQMKDCTEEVLEDSIEPSRNYGYGHCQHFLFQQGHGNFSIMMLGNSFVLNFMNPIRAHFHQNYSDFRYMSFSGGYAITSDSGESRSSMVVFKKHVEQFKPDVLFIIMKHSYNVLFPILENDPIVQEMEENIKIYEKFAKKIYIMDHFPTFEENFLNRFLQNVINRPDELEPLHINRREHDKVMKFFFDISSMFAEDDKYLTFDRDELLAYADNTGHITAAGVKLCEPVFEKLAKKVMDNV</sequence>
<name>E3NQQ6_CAERE</name>
<gene>
    <name evidence="3" type="ORF">CRE_27960</name>
</gene>
<evidence type="ECO:0000259" key="2">
    <source>
        <dbReference type="Pfam" id="PF19040"/>
    </source>
</evidence>
<feature type="domain" description="SGNH" evidence="2">
    <location>
        <begin position="184"/>
        <end position="391"/>
    </location>
</feature>
<accession>E3NQQ6</accession>
<dbReference type="InterPro" id="IPR050879">
    <property type="entry name" value="Acyltransferase_3"/>
</dbReference>
<keyword evidence="1" id="KW-0812">Transmembrane</keyword>
<evidence type="ECO:0000256" key="1">
    <source>
        <dbReference type="SAM" id="Phobius"/>
    </source>
</evidence>
<protein>
    <recommendedName>
        <fullName evidence="2">SGNH domain-containing protein</fullName>
    </recommendedName>
</protein>
<dbReference type="InParanoid" id="E3NQQ6"/>
<feature type="transmembrane region" description="Helical" evidence="1">
    <location>
        <begin position="79"/>
        <end position="98"/>
    </location>
</feature>